<organism evidence="1 2">
    <name type="scientific">Paraconexibacter antarcticus</name>
    <dbReference type="NCBI Taxonomy" id="2949664"/>
    <lineage>
        <taxon>Bacteria</taxon>
        <taxon>Bacillati</taxon>
        <taxon>Actinomycetota</taxon>
        <taxon>Thermoleophilia</taxon>
        <taxon>Solirubrobacterales</taxon>
        <taxon>Paraconexibacteraceae</taxon>
        <taxon>Paraconexibacter</taxon>
    </lineage>
</organism>
<sequence>MSVFSAALAVHARTVAGRRRAPVETPMDAVLLALATFAIADVVAHERIAHFVREPFVTDTADDHGGKAKGEGMRFVIGELLTCSRCMGSWSALGLASLSAISPVGGRAVISVFAAAGANDLLQATFKATAAARNLSSRMRQCRGEFSERRAPRAWAC</sequence>
<evidence type="ECO:0000313" key="2">
    <source>
        <dbReference type="Proteomes" id="UP001056035"/>
    </source>
</evidence>
<gene>
    <name evidence="1" type="ORF">NBH00_18555</name>
</gene>
<dbReference type="InterPro" id="IPR010773">
    <property type="entry name" value="Mycophage_PG1_Gp7"/>
</dbReference>
<evidence type="ECO:0000313" key="1">
    <source>
        <dbReference type="EMBL" id="UTI63343.1"/>
    </source>
</evidence>
<reference evidence="1 2" key="1">
    <citation type="submission" date="2022-06" db="EMBL/GenBank/DDBJ databases">
        <title>Paraconexibacter antarcticus.</title>
        <authorList>
            <person name="Kim C.S."/>
        </authorList>
    </citation>
    <scope>NUCLEOTIDE SEQUENCE [LARGE SCALE GENOMIC DNA]</scope>
    <source>
        <strain evidence="1 2">02-257</strain>
    </source>
</reference>
<dbReference type="Pfam" id="PF07098">
    <property type="entry name" value="DUF1360"/>
    <property type="match status" value="1"/>
</dbReference>
<accession>A0ABY5DQ35</accession>
<keyword evidence="2" id="KW-1185">Reference proteome</keyword>
<dbReference type="EMBL" id="CP098502">
    <property type="protein sequence ID" value="UTI63343.1"/>
    <property type="molecule type" value="Genomic_DNA"/>
</dbReference>
<name>A0ABY5DQ35_9ACTN</name>
<dbReference type="RefSeq" id="WP_254570071.1">
    <property type="nucleotide sequence ID" value="NZ_CP098502.1"/>
</dbReference>
<proteinExistence type="predicted"/>
<protein>
    <submittedName>
        <fullName evidence="1">DUF1360 domain-containing protein</fullName>
    </submittedName>
</protein>
<dbReference type="Proteomes" id="UP001056035">
    <property type="component" value="Chromosome"/>
</dbReference>